<evidence type="ECO:0000256" key="2">
    <source>
        <dbReference type="ARBA" id="ARBA00022448"/>
    </source>
</evidence>
<evidence type="ECO:0000256" key="8">
    <source>
        <dbReference type="ARBA" id="ARBA00023170"/>
    </source>
</evidence>
<keyword evidence="4 10" id="KW-0812">Transmembrane</keyword>
<name>A0A2T9KBU7_9CAUL</name>
<comment type="caution">
    <text evidence="15">The sequence shown here is derived from an EMBL/GenBank/DDBJ whole genome shotgun (WGS) entry which is preliminary data.</text>
</comment>
<dbReference type="PROSITE" id="PS52016">
    <property type="entry name" value="TONB_DEPENDENT_REC_3"/>
    <property type="match status" value="1"/>
</dbReference>
<dbReference type="AlphaFoldDB" id="A0A2T9KBU7"/>
<evidence type="ECO:0000256" key="4">
    <source>
        <dbReference type="ARBA" id="ARBA00022692"/>
    </source>
</evidence>
<evidence type="ECO:0000256" key="1">
    <source>
        <dbReference type="ARBA" id="ARBA00004571"/>
    </source>
</evidence>
<proteinExistence type="inferred from homology"/>
<feature type="domain" description="TonB-dependent receptor plug" evidence="14">
    <location>
        <begin position="54"/>
        <end position="161"/>
    </location>
</feature>
<comment type="subcellular location">
    <subcellularLocation>
        <location evidence="1 10">Cell outer membrane</location>
        <topology evidence="1 10">Multi-pass membrane protein</topology>
    </subcellularLocation>
</comment>
<dbReference type="InterPro" id="IPR039426">
    <property type="entry name" value="TonB-dep_rcpt-like"/>
</dbReference>
<evidence type="ECO:0000256" key="11">
    <source>
        <dbReference type="RuleBase" id="RU003357"/>
    </source>
</evidence>
<dbReference type="PANTHER" id="PTHR30069:SF29">
    <property type="entry name" value="HEMOGLOBIN AND HEMOGLOBIN-HAPTOGLOBIN-BINDING PROTEIN 1-RELATED"/>
    <property type="match status" value="1"/>
</dbReference>
<dbReference type="Gene3D" id="2.170.130.10">
    <property type="entry name" value="TonB-dependent receptor, plug domain"/>
    <property type="match status" value="1"/>
</dbReference>
<feature type="signal peptide" evidence="12">
    <location>
        <begin position="1"/>
        <end position="25"/>
    </location>
</feature>
<dbReference type="GO" id="GO:0015344">
    <property type="term" value="F:siderophore uptake transmembrane transporter activity"/>
    <property type="evidence" value="ECO:0007669"/>
    <property type="project" value="TreeGrafter"/>
</dbReference>
<feature type="domain" description="TonB-dependent receptor-like beta-barrel" evidence="13">
    <location>
        <begin position="228"/>
        <end position="652"/>
    </location>
</feature>
<dbReference type="GO" id="GO:0009279">
    <property type="term" value="C:cell outer membrane"/>
    <property type="evidence" value="ECO:0007669"/>
    <property type="project" value="UniProtKB-SubCell"/>
</dbReference>
<accession>A0A2T9KBU7</accession>
<dbReference type="Proteomes" id="UP000245073">
    <property type="component" value="Unassembled WGS sequence"/>
</dbReference>
<dbReference type="Gene3D" id="2.40.170.20">
    <property type="entry name" value="TonB-dependent receptor, beta-barrel domain"/>
    <property type="match status" value="1"/>
</dbReference>
<evidence type="ECO:0000313" key="15">
    <source>
        <dbReference type="EMBL" id="PVM93438.1"/>
    </source>
</evidence>
<evidence type="ECO:0000256" key="5">
    <source>
        <dbReference type="ARBA" id="ARBA00022729"/>
    </source>
</evidence>
<dbReference type="EMBL" id="QDKQ01000018">
    <property type="protein sequence ID" value="PVM93438.1"/>
    <property type="molecule type" value="Genomic_DNA"/>
</dbReference>
<sequence>MTMKKTLLAGVSAGLLVAAASAAHAQSIDYGSLEQLFNEPVTTSATGAPQRSTEAPVDMTIISAADITRSGAVDLPTILSRVAGLDVTTWGAGAADVSVRGYNQAMSPRLLVLINGRQVYLDHYGYTAWATLPVQLSEIRQIEVVKGPNSALFGFNAVSGVVNIITVNPKFDDAGDITVRGGNFGYGEVSLAKTFKLGERFSARVSAGASQSDEFKNTVAGVARSQLNDPAKVSANIDTVTQLTDKAELRVEGSYSNVQVSDMLSNYAYSPSKYLTSSLKGTLTADTQVGQLQLSAYQNDLTAKHLILGQKARFENKITVVSAQDLFKIGAKHTIRVGGEYRHNEVNTAPIGGAEVSYDVLSASAMWNWAISDKLAFTAAGRYDSLDLSRDGAFPAGSPPLGNGYWDRKIEEPSWNLGLVWRATAADTFKASAARGVQVPTLVDLGALQARVSVGPYTLGLAGNPTLEPAIVTNYQLTYERALPAIKAQVSAKAFIQKTEDVKGQPTSAQIDVPASPVSLPVLSYRNIGESKMNGFELAASGEFGAGFRWSADWTHTEVDDEPLAGFSPLLRSAAFGATTPENRGNASLGWTGGAWTADGFVTLVGDHEAYALYAVGANPRLVKIDSYAAIGGRVARSFDHGVTVAISGQNLGDNRQRQSAGLEVERRLFLSVSKSW</sequence>
<keyword evidence="5 12" id="KW-0732">Signal</keyword>
<evidence type="ECO:0000259" key="14">
    <source>
        <dbReference type="Pfam" id="PF07715"/>
    </source>
</evidence>
<comment type="similarity">
    <text evidence="10 11">Belongs to the TonB-dependent receptor family.</text>
</comment>
<dbReference type="InterPro" id="IPR036942">
    <property type="entry name" value="Beta-barrel_TonB_sf"/>
</dbReference>
<evidence type="ECO:0000256" key="7">
    <source>
        <dbReference type="ARBA" id="ARBA00023136"/>
    </source>
</evidence>
<keyword evidence="3 10" id="KW-1134">Transmembrane beta strand</keyword>
<gene>
    <name evidence="15" type="ORF">DDF67_03215</name>
</gene>
<feature type="chain" id="PRO_5015433854" evidence="12">
    <location>
        <begin position="26"/>
        <end position="677"/>
    </location>
</feature>
<keyword evidence="7 10" id="KW-0472">Membrane</keyword>
<dbReference type="InterPro" id="IPR012910">
    <property type="entry name" value="Plug_dom"/>
</dbReference>
<evidence type="ECO:0000256" key="10">
    <source>
        <dbReference type="PROSITE-ProRule" id="PRU01360"/>
    </source>
</evidence>
<dbReference type="InterPro" id="IPR000531">
    <property type="entry name" value="Beta-barrel_TonB"/>
</dbReference>
<keyword evidence="6 11" id="KW-0798">TonB box</keyword>
<keyword evidence="8 15" id="KW-0675">Receptor</keyword>
<evidence type="ECO:0000256" key="6">
    <source>
        <dbReference type="ARBA" id="ARBA00023077"/>
    </source>
</evidence>
<keyword evidence="2 10" id="KW-0813">Transport</keyword>
<dbReference type="GO" id="GO:0044718">
    <property type="term" value="P:siderophore transmembrane transport"/>
    <property type="evidence" value="ECO:0007669"/>
    <property type="project" value="TreeGrafter"/>
</dbReference>
<dbReference type="PANTHER" id="PTHR30069">
    <property type="entry name" value="TONB-DEPENDENT OUTER MEMBRANE RECEPTOR"/>
    <property type="match status" value="1"/>
</dbReference>
<keyword evidence="9 10" id="KW-0998">Cell outer membrane</keyword>
<evidence type="ECO:0000256" key="12">
    <source>
        <dbReference type="SAM" id="SignalP"/>
    </source>
</evidence>
<evidence type="ECO:0000313" key="16">
    <source>
        <dbReference type="Proteomes" id="UP000245073"/>
    </source>
</evidence>
<evidence type="ECO:0000259" key="13">
    <source>
        <dbReference type="Pfam" id="PF00593"/>
    </source>
</evidence>
<dbReference type="Pfam" id="PF07715">
    <property type="entry name" value="Plug"/>
    <property type="match status" value="1"/>
</dbReference>
<reference evidence="15 16" key="1">
    <citation type="submission" date="2018-04" db="EMBL/GenBank/DDBJ databases">
        <title>The genome sequence of Caulobacter sp. 744.</title>
        <authorList>
            <person name="Gao J."/>
            <person name="Sun J."/>
        </authorList>
    </citation>
    <scope>NUCLEOTIDE SEQUENCE [LARGE SCALE GENOMIC DNA]</scope>
    <source>
        <strain evidence="15 16">774</strain>
    </source>
</reference>
<dbReference type="InterPro" id="IPR037066">
    <property type="entry name" value="Plug_dom_sf"/>
</dbReference>
<organism evidence="15 16">
    <name type="scientific">Caulobacter endophyticus</name>
    <dbReference type="NCBI Taxonomy" id="2172652"/>
    <lineage>
        <taxon>Bacteria</taxon>
        <taxon>Pseudomonadati</taxon>
        <taxon>Pseudomonadota</taxon>
        <taxon>Alphaproteobacteria</taxon>
        <taxon>Caulobacterales</taxon>
        <taxon>Caulobacteraceae</taxon>
        <taxon>Caulobacter</taxon>
    </lineage>
</organism>
<protein>
    <submittedName>
        <fullName evidence="15">TonB-dependent receptor</fullName>
    </submittedName>
</protein>
<dbReference type="Pfam" id="PF00593">
    <property type="entry name" value="TonB_dep_Rec_b-barrel"/>
    <property type="match status" value="1"/>
</dbReference>
<evidence type="ECO:0000256" key="9">
    <source>
        <dbReference type="ARBA" id="ARBA00023237"/>
    </source>
</evidence>
<keyword evidence="16" id="KW-1185">Reference proteome</keyword>
<evidence type="ECO:0000256" key="3">
    <source>
        <dbReference type="ARBA" id="ARBA00022452"/>
    </source>
</evidence>
<dbReference type="SUPFAM" id="SSF56935">
    <property type="entry name" value="Porins"/>
    <property type="match status" value="1"/>
</dbReference>